<dbReference type="PANTHER" id="PTHR35475">
    <property type="entry name" value="WD REPEAT PROTEIN"/>
    <property type="match status" value="1"/>
</dbReference>
<dbReference type="OrthoDB" id="658712at2759"/>
<reference evidence="4" key="1">
    <citation type="submission" date="2013-01" db="EMBL/GenBank/DDBJ databases">
        <title>Draft Genome Sequence of a Mulberry Tree, Morus notabilis C.K. Schneid.</title>
        <authorList>
            <person name="He N."/>
            <person name="Zhao S."/>
        </authorList>
    </citation>
    <scope>NUCLEOTIDE SEQUENCE</scope>
</reference>
<keyword evidence="2" id="KW-0472">Membrane</keyword>
<sequence>MSSAGENLSETEMEEDKKKKDESEIGEIEETAMASSDGSSPTPNRNPSSTPKTVRTKVPEVEVHLFRRGKGPIDVFKSSLGGWDQDQLEVRNILDKYGLKSLFAFNPASGRGVPIRFHPRNGRSILPYKDGSVIYVDGEPKDSLIKPVTKILLGVAVMTLLITFVLKETPQWMQKLNVFGGNFPPWILACVVIVFTRMRKRTKDLLQKHGW</sequence>
<evidence type="ECO:0000256" key="1">
    <source>
        <dbReference type="SAM" id="MobiDB-lite"/>
    </source>
</evidence>
<proteinExistence type="predicted"/>
<accession>W9QQI2</accession>
<dbReference type="PANTHER" id="PTHR35475:SF1">
    <property type="entry name" value="WD REPEAT PROTEIN"/>
    <property type="match status" value="1"/>
</dbReference>
<feature type="compositionally biased region" description="Low complexity" evidence="1">
    <location>
        <begin position="39"/>
        <end position="51"/>
    </location>
</feature>
<dbReference type="Proteomes" id="UP000030645">
    <property type="component" value="Unassembled WGS sequence"/>
</dbReference>
<evidence type="ECO:0000313" key="3">
    <source>
        <dbReference type="EMBL" id="EXB37796.1"/>
    </source>
</evidence>
<protein>
    <recommendedName>
        <fullName evidence="5">WD repeat-containing protein</fullName>
    </recommendedName>
</protein>
<dbReference type="EMBL" id="KE343659">
    <property type="protein sequence ID" value="EXB37796.1"/>
    <property type="molecule type" value="Genomic_DNA"/>
</dbReference>
<evidence type="ECO:0000313" key="4">
    <source>
        <dbReference type="Proteomes" id="UP000030645"/>
    </source>
</evidence>
<keyword evidence="4" id="KW-1185">Reference proteome</keyword>
<feature type="transmembrane region" description="Helical" evidence="2">
    <location>
        <begin position="148"/>
        <end position="166"/>
    </location>
</feature>
<gene>
    <name evidence="3" type="ORF">L484_002731</name>
</gene>
<keyword evidence="2" id="KW-0812">Transmembrane</keyword>
<dbReference type="STRING" id="981085.W9QQI2"/>
<dbReference type="eggNOG" id="ENOG502RXJ5">
    <property type="taxonomic scope" value="Eukaryota"/>
</dbReference>
<feature type="region of interest" description="Disordered" evidence="1">
    <location>
        <begin position="1"/>
        <end position="59"/>
    </location>
</feature>
<feature type="transmembrane region" description="Helical" evidence="2">
    <location>
        <begin position="178"/>
        <end position="198"/>
    </location>
</feature>
<name>W9QQI2_9ROSA</name>
<keyword evidence="2" id="KW-1133">Transmembrane helix</keyword>
<evidence type="ECO:0000256" key="2">
    <source>
        <dbReference type="SAM" id="Phobius"/>
    </source>
</evidence>
<dbReference type="KEGG" id="mnt:21386290"/>
<organism evidence="3 4">
    <name type="scientific">Morus notabilis</name>
    <dbReference type="NCBI Taxonomy" id="981085"/>
    <lineage>
        <taxon>Eukaryota</taxon>
        <taxon>Viridiplantae</taxon>
        <taxon>Streptophyta</taxon>
        <taxon>Embryophyta</taxon>
        <taxon>Tracheophyta</taxon>
        <taxon>Spermatophyta</taxon>
        <taxon>Magnoliopsida</taxon>
        <taxon>eudicotyledons</taxon>
        <taxon>Gunneridae</taxon>
        <taxon>Pentapetalae</taxon>
        <taxon>rosids</taxon>
        <taxon>fabids</taxon>
        <taxon>Rosales</taxon>
        <taxon>Moraceae</taxon>
        <taxon>Moreae</taxon>
        <taxon>Morus</taxon>
    </lineage>
</organism>
<evidence type="ECO:0008006" key="5">
    <source>
        <dbReference type="Google" id="ProtNLM"/>
    </source>
</evidence>
<dbReference type="AlphaFoldDB" id="W9QQI2"/>